<evidence type="ECO:0000256" key="1">
    <source>
        <dbReference type="ARBA" id="ARBA00022630"/>
    </source>
</evidence>
<evidence type="ECO:0000313" key="5">
    <source>
        <dbReference type="Proteomes" id="UP000178230"/>
    </source>
</evidence>
<dbReference type="PANTHER" id="PTHR43278:SF4">
    <property type="entry name" value="NAD(P)H-DEPENDENT FMN-CONTAINING OXIDOREDUCTASE YWQN-RELATED"/>
    <property type="match status" value="1"/>
</dbReference>
<evidence type="ECO:0000313" key="4">
    <source>
        <dbReference type="EMBL" id="OGF99252.1"/>
    </source>
</evidence>
<dbReference type="AlphaFoldDB" id="A0A1F5YGR3"/>
<evidence type="ECO:0000259" key="3">
    <source>
        <dbReference type="Pfam" id="PF03358"/>
    </source>
</evidence>
<reference evidence="4 5" key="1">
    <citation type="journal article" date="2016" name="Nat. Commun.">
        <title>Thousands of microbial genomes shed light on interconnected biogeochemical processes in an aquifer system.</title>
        <authorList>
            <person name="Anantharaman K."/>
            <person name="Brown C.T."/>
            <person name="Hug L.A."/>
            <person name="Sharon I."/>
            <person name="Castelle C.J."/>
            <person name="Probst A.J."/>
            <person name="Thomas B.C."/>
            <person name="Singh A."/>
            <person name="Wilkins M.J."/>
            <person name="Karaoz U."/>
            <person name="Brodie E.L."/>
            <person name="Williams K.H."/>
            <person name="Hubbard S.S."/>
            <person name="Banfield J.F."/>
        </authorList>
    </citation>
    <scope>NUCLEOTIDE SEQUENCE [LARGE SCALE GENOMIC DNA]</scope>
</reference>
<keyword evidence="2" id="KW-0288">FMN</keyword>
<sequence>MKIVTICGSPRKGNSEAISFKLQDLLAEKGLENEIILLRKQKIHRCVACVEYCNHKLKCRYKDDMEEILNKYVAADSYIMISPNYFQMPTGLLKDFIDRSGILMVQGREEHFKKKKAVVIALGTDDLERIENCANVIADNYFREVGLTKILEKSFQSRSELKGNDNDIFENGLNHHILEDLQECVEFLSKS</sequence>
<accession>A0A1F5YGR3</accession>
<feature type="domain" description="NADPH-dependent FMN reductase-like" evidence="3">
    <location>
        <begin position="1"/>
        <end position="123"/>
    </location>
</feature>
<dbReference type="GO" id="GO:0016491">
    <property type="term" value="F:oxidoreductase activity"/>
    <property type="evidence" value="ECO:0007669"/>
    <property type="project" value="InterPro"/>
</dbReference>
<keyword evidence="1" id="KW-0285">Flavoprotein</keyword>
<dbReference type="Gene3D" id="3.40.50.360">
    <property type="match status" value="1"/>
</dbReference>
<dbReference type="Proteomes" id="UP000178230">
    <property type="component" value="Unassembled WGS sequence"/>
</dbReference>
<protein>
    <recommendedName>
        <fullName evidence="3">NADPH-dependent FMN reductase-like domain-containing protein</fullName>
    </recommendedName>
</protein>
<dbReference type="InterPro" id="IPR051796">
    <property type="entry name" value="ISF_SsuE-like"/>
</dbReference>
<proteinExistence type="predicted"/>
<evidence type="ECO:0000256" key="2">
    <source>
        <dbReference type="ARBA" id="ARBA00022643"/>
    </source>
</evidence>
<dbReference type="SUPFAM" id="SSF52218">
    <property type="entry name" value="Flavoproteins"/>
    <property type="match status" value="1"/>
</dbReference>
<dbReference type="Pfam" id="PF03358">
    <property type="entry name" value="FMN_red"/>
    <property type="match status" value="1"/>
</dbReference>
<dbReference type="EMBL" id="MFIY01000063">
    <property type="protein sequence ID" value="OGF99252.1"/>
    <property type="molecule type" value="Genomic_DNA"/>
</dbReference>
<dbReference type="PANTHER" id="PTHR43278">
    <property type="entry name" value="NAD(P)H-DEPENDENT FMN-CONTAINING OXIDOREDUCTASE YWQN-RELATED"/>
    <property type="match status" value="1"/>
</dbReference>
<dbReference type="InterPro" id="IPR029039">
    <property type="entry name" value="Flavoprotein-like_sf"/>
</dbReference>
<organism evidence="4 5">
    <name type="scientific">Candidatus Gottesmanbacteria bacterium RBG_13_37_7</name>
    <dbReference type="NCBI Taxonomy" id="1798369"/>
    <lineage>
        <taxon>Bacteria</taxon>
        <taxon>Candidatus Gottesmaniibacteriota</taxon>
    </lineage>
</organism>
<comment type="caution">
    <text evidence="4">The sequence shown here is derived from an EMBL/GenBank/DDBJ whole genome shotgun (WGS) entry which is preliminary data.</text>
</comment>
<name>A0A1F5YGR3_9BACT</name>
<dbReference type="InterPro" id="IPR005025">
    <property type="entry name" value="FMN_Rdtase-like_dom"/>
</dbReference>
<gene>
    <name evidence="4" type="ORF">A2Y99_03205</name>
</gene>